<feature type="region of interest" description="Disordered" evidence="1">
    <location>
        <begin position="1"/>
        <end position="27"/>
    </location>
</feature>
<keyword evidence="3" id="KW-1185">Reference proteome</keyword>
<evidence type="ECO:0000313" key="2">
    <source>
        <dbReference type="EMBL" id="GIY59632.1"/>
    </source>
</evidence>
<dbReference type="EMBL" id="BPLR01013224">
    <property type="protein sequence ID" value="GIY59632.1"/>
    <property type="molecule type" value="Genomic_DNA"/>
</dbReference>
<organism evidence="2 3">
    <name type="scientific">Caerostris extrusa</name>
    <name type="common">Bark spider</name>
    <name type="synonym">Caerostris bankana</name>
    <dbReference type="NCBI Taxonomy" id="172846"/>
    <lineage>
        <taxon>Eukaryota</taxon>
        <taxon>Metazoa</taxon>
        <taxon>Ecdysozoa</taxon>
        <taxon>Arthropoda</taxon>
        <taxon>Chelicerata</taxon>
        <taxon>Arachnida</taxon>
        <taxon>Araneae</taxon>
        <taxon>Araneomorphae</taxon>
        <taxon>Entelegynae</taxon>
        <taxon>Araneoidea</taxon>
        <taxon>Araneidae</taxon>
        <taxon>Caerostris</taxon>
    </lineage>
</organism>
<evidence type="ECO:0000313" key="3">
    <source>
        <dbReference type="Proteomes" id="UP001054945"/>
    </source>
</evidence>
<dbReference type="Proteomes" id="UP001054945">
    <property type="component" value="Unassembled WGS sequence"/>
</dbReference>
<reference evidence="2 3" key="1">
    <citation type="submission" date="2021-06" db="EMBL/GenBank/DDBJ databases">
        <title>Caerostris extrusa draft genome.</title>
        <authorList>
            <person name="Kono N."/>
            <person name="Arakawa K."/>
        </authorList>
    </citation>
    <scope>NUCLEOTIDE SEQUENCE [LARGE SCALE GENOMIC DNA]</scope>
</reference>
<accession>A0AAV4UNU1</accession>
<sequence length="173" mass="18904">MEGHPQAIKDRLPERPSQGCGGGSSGSIDHTLSLSGIKTSMRSFFAIPEDICLKLRAHATRALELPFINQEGSPVIEPEGELKELGVLQKGSQRPKRLQGVLCFLPYERRKGRAAGIPKRRLQGLAHGRSGMSSALQRLRVCYHRDKAAEISVVLLILAGYKPPPSRVENAGF</sequence>
<name>A0AAV4UNU1_CAEEX</name>
<protein>
    <submittedName>
        <fullName evidence="2">Uncharacterized protein</fullName>
    </submittedName>
</protein>
<evidence type="ECO:0000256" key="1">
    <source>
        <dbReference type="SAM" id="MobiDB-lite"/>
    </source>
</evidence>
<comment type="caution">
    <text evidence="2">The sequence shown here is derived from an EMBL/GenBank/DDBJ whole genome shotgun (WGS) entry which is preliminary data.</text>
</comment>
<proteinExistence type="predicted"/>
<dbReference type="AlphaFoldDB" id="A0AAV4UNU1"/>
<feature type="compositionally biased region" description="Basic and acidic residues" evidence="1">
    <location>
        <begin position="1"/>
        <end position="14"/>
    </location>
</feature>
<gene>
    <name evidence="2" type="ORF">CEXT_463601</name>
</gene>